<keyword evidence="9" id="KW-1185">Reference proteome</keyword>
<dbReference type="PANTHER" id="PTHR43531">
    <property type="entry name" value="PROTEIN ICFG"/>
    <property type="match status" value="1"/>
</dbReference>
<protein>
    <submittedName>
        <fullName evidence="8">Chemotaxis protein</fullName>
    </submittedName>
</protein>
<dbReference type="SUPFAM" id="SSF58104">
    <property type="entry name" value="Methyl-accepting chemotaxis protein (MCP) signaling domain"/>
    <property type="match status" value="1"/>
</dbReference>
<accession>A0A4Q0XZS1</accession>
<keyword evidence="6" id="KW-0812">Transmembrane</keyword>
<comment type="similarity">
    <text evidence="2">Belongs to the methyl-accepting chemotaxis (MCP) protein family.</text>
</comment>
<dbReference type="GO" id="GO:0004888">
    <property type="term" value="F:transmembrane signaling receptor activity"/>
    <property type="evidence" value="ECO:0007669"/>
    <property type="project" value="TreeGrafter"/>
</dbReference>
<gene>
    <name evidence="8" type="ORF">CRV06_07735</name>
</gene>
<feature type="region of interest" description="Disordered" evidence="5">
    <location>
        <begin position="606"/>
        <end position="654"/>
    </location>
</feature>
<keyword evidence="1" id="KW-0145">Chemotaxis</keyword>
<keyword evidence="3" id="KW-0807">Transducer</keyword>
<sequence>MLKNFSTKAKLMLVPIVYVIIVTIVAIIFSYYNNLVKFRIDAATQTDVFIQQVLKGRISVYQFLRAPSNDTANVVIKDFGKLDENVSFFKSQLSVGKNVQLCEEILSESSKYVEYFDKFSQKRIEEYKNGILKESEDLKPLIADMAKTGTDLENKLNEINKSAIELRNEAETTMNYILIGIVIVSIILFVIFSIILSNIIVSSIEKFKEGLSGFFAYINRESEDSKLLEVDGKDEFALMAQAVNESIVKTKEGLAKDNETVKEALSIVEKANQGYLNELVKSQASNPQLIQLTNALNSMLSGVKSKVDEINRVLKEFSNYNFTSKIDNTDVHGDIASLINSVNFLTEEISKLLKQSYTIGLTLDQSSDQLISNVDTLNKSSTEAAASLEETAAALEEITSTIVNNAENVQLMSDYAGNVSSSAKTGQTLAQNTSKAMEDITDQVNSISEAITVIDQIAFQTNILSLNAAVEAATAGEAGKGFAVVAQEVRNLAARSAEAAKEIKSLVENATTKADQGKDISTQMIKGYDDLLVDITKSIEKITEITNASKEQEQGITQINDAVNQLDQQTQQNAQIATQTHDIAIQTDSIAKEIVADAQTKEFIGKDSVQARSSHVKSESRRSRSEEKPKKQSAKASNGEIKSNTADDEEWESF</sequence>
<evidence type="ECO:0000256" key="5">
    <source>
        <dbReference type="SAM" id="MobiDB-lite"/>
    </source>
</evidence>
<dbReference type="GO" id="GO:0005886">
    <property type="term" value="C:plasma membrane"/>
    <property type="evidence" value="ECO:0007669"/>
    <property type="project" value="TreeGrafter"/>
</dbReference>
<dbReference type="SMART" id="SM00283">
    <property type="entry name" value="MA"/>
    <property type="match status" value="1"/>
</dbReference>
<evidence type="ECO:0000256" key="4">
    <source>
        <dbReference type="SAM" id="Coils"/>
    </source>
</evidence>
<name>A0A4Q0XZS1_9BACT</name>
<evidence type="ECO:0000313" key="9">
    <source>
        <dbReference type="Proteomes" id="UP000290191"/>
    </source>
</evidence>
<feature type="transmembrane region" description="Helical" evidence="6">
    <location>
        <begin position="176"/>
        <end position="201"/>
    </location>
</feature>
<evidence type="ECO:0000313" key="8">
    <source>
        <dbReference type="EMBL" id="RXJ63142.1"/>
    </source>
</evidence>
<dbReference type="GO" id="GO:0006935">
    <property type="term" value="P:chemotaxis"/>
    <property type="evidence" value="ECO:0007669"/>
    <property type="project" value="UniProtKB-KW"/>
</dbReference>
<keyword evidence="4" id="KW-0175">Coiled coil</keyword>
<feature type="transmembrane region" description="Helical" evidence="6">
    <location>
        <begin position="12"/>
        <end position="32"/>
    </location>
</feature>
<dbReference type="PANTHER" id="PTHR43531:SF11">
    <property type="entry name" value="METHYL-ACCEPTING CHEMOTAXIS PROTEIN 3"/>
    <property type="match status" value="1"/>
</dbReference>
<dbReference type="AlphaFoldDB" id="A0A4Q0XZS1"/>
<evidence type="ECO:0000259" key="7">
    <source>
        <dbReference type="PROSITE" id="PS50111"/>
    </source>
</evidence>
<dbReference type="GO" id="GO:0007165">
    <property type="term" value="P:signal transduction"/>
    <property type="evidence" value="ECO:0007669"/>
    <property type="project" value="UniProtKB-KW"/>
</dbReference>
<proteinExistence type="inferred from homology"/>
<evidence type="ECO:0000256" key="1">
    <source>
        <dbReference type="ARBA" id="ARBA00022500"/>
    </source>
</evidence>
<keyword evidence="6" id="KW-1133">Transmembrane helix</keyword>
<evidence type="ECO:0000256" key="3">
    <source>
        <dbReference type="PROSITE-ProRule" id="PRU00284"/>
    </source>
</evidence>
<keyword evidence="6" id="KW-0472">Membrane</keyword>
<dbReference type="InterPro" id="IPR051310">
    <property type="entry name" value="MCP_chemotaxis"/>
</dbReference>
<dbReference type="PROSITE" id="PS50111">
    <property type="entry name" value="CHEMOTAXIS_TRANSDUC_2"/>
    <property type="match status" value="1"/>
</dbReference>
<feature type="compositionally biased region" description="Basic and acidic residues" evidence="5">
    <location>
        <begin position="616"/>
        <end position="630"/>
    </location>
</feature>
<dbReference type="STRING" id="877500.GCA_000935065_01590"/>
<reference evidence="8 9" key="1">
    <citation type="submission" date="2017-10" db="EMBL/GenBank/DDBJ databases">
        <title>Genomics of the genus Arcobacter.</title>
        <authorList>
            <person name="Perez-Cataluna A."/>
            <person name="Figueras M.J."/>
        </authorList>
    </citation>
    <scope>NUCLEOTIDE SEQUENCE [LARGE SCALE GENOMIC DNA]</scope>
    <source>
        <strain evidence="8 9">DSM 24636</strain>
    </source>
</reference>
<evidence type="ECO:0000256" key="6">
    <source>
        <dbReference type="SAM" id="Phobius"/>
    </source>
</evidence>
<dbReference type="Gene3D" id="1.10.287.950">
    <property type="entry name" value="Methyl-accepting chemotaxis protein"/>
    <property type="match status" value="1"/>
</dbReference>
<feature type="compositionally biased region" description="Polar residues" evidence="5">
    <location>
        <begin position="634"/>
        <end position="644"/>
    </location>
</feature>
<comment type="caution">
    <text evidence="8">The sequence shown here is derived from an EMBL/GenBank/DDBJ whole genome shotgun (WGS) entry which is preliminary data.</text>
</comment>
<feature type="coiled-coil region" evidence="4">
    <location>
        <begin position="335"/>
        <end position="398"/>
    </location>
</feature>
<dbReference type="InterPro" id="IPR004089">
    <property type="entry name" value="MCPsignal_dom"/>
</dbReference>
<dbReference type="Pfam" id="PF00015">
    <property type="entry name" value="MCPsignal"/>
    <property type="match status" value="1"/>
</dbReference>
<organism evidence="8 9">
    <name type="scientific">Halarcobacter anaerophilus</name>
    <dbReference type="NCBI Taxonomy" id="877500"/>
    <lineage>
        <taxon>Bacteria</taxon>
        <taxon>Pseudomonadati</taxon>
        <taxon>Campylobacterota</taxon>
        <taxon>Epsilonproteobacteria</taxon>
        <taxon>Campylobacterales</taxon>
        <taxon>Arcobacteraceae</taxon>
        <taxon>Halarcobacter</taxon>
    </lineage>
</organism>
<feature type="domain" description="Methyl-accepting transducer" evidence="7">
    <location>
        <begin position="359"/>
        <end position="588"/>
    </location>
</feature>
<evidence type="ECO:0000256" key="2">
    <source>
        <dbReference type="ARBA" id="ARBA00029447"/>
    </source>
</evidence>
<dbReference type="OrthoDB" id="5332496at2"/>
<dbReference type="RefSeq" id="WP_044417092.1">
    <property type="nucleotide sequence ID" value="NZ_CP041070.1"/>
</dbReference>
<dbReference type="Proteomes" id="UP000290191">
    <property type="component" value="Unassembled WGS sequence"/>
</dbReference>
<dbReference type="EMBL" id="PDKO01000005">
    <property type="protein sequence ID" value="RXJ63142.1"/>
    <property type="molecule type" value="Genomic_DNA"/>
</dbReference>